<dbReference type="InterPro" id="IPR007461">
    <property type="entry name" value="Ysc84_actin-binding"/>
</dbReference>
<dbReference type="KEGG" id="dpr:Despr_1080"/>
<evidence type="ECO:0000313" key="3">
    <source>
        <dbReference type="EMBL" id="ADW17252.1"/>
    </source>
</evidence>
<accession>A0A7U3YKV4</accession>
<proteinExistence type="predicted"/>
<evidence type="ECO:0000256" key="1">
    <source>
        <dbReference type="SAM" id="SignalP"/>
    </source>
</evidence>
<dbReference type="PANTHER" id="PTHR15629:SF2">
    <property type="entry name" value="SH3 DOMAIN-CONTAINING YSC84-LIKE PROTEIN 1"/>
    <property type="match status" value="1"/>
</dbReference>
<dbReference type="AlphaFoldDB" id="A0A7U3YKV4"/>
<feature type="signal peptide" evidence="1">
    <location>
        <begin position="1"/>
        <end position="26"/>
    </location>
</feature>
<keyword evidence="4" id="KW-1185">Reference proteome</keyword>
<dbReference type="GO" id="GO:0035091">
    <property type="term" value="F:phosphatidylinositol binding"/>
    <property type="evidence" value="ECO:0007669"/>
    <property type="project" value="TreeGrafter"/>
</dbReference>
<evidence type="ECO:0000259" key="2">
    <source>
        <dbReference type="Pfam" id="PF04366"/>
    </source>
</evidence>
<sequence length="233" mass="24860">MSFHRLAVVLLFALYASILPASSASADYYGEPADLVGRAASVYKGFMADPNMEWFQRNVDQARGIFIVPQMLRGGFIIGGSGGRGVLLAQDSGSGKWSYPAFYSMGSVSLGFQVGADASEIILLIMTDRGLNAMLSTDYKIGADVAVAAGPMGASAKAQTADILAFGRSQGIYGGVSLEGAAISPLDDWNRQYYGKPVQLFDVLINQRWTNAQADPLRQLLPKPGRNAQPIGR</sequence>
<dbReference type="Pfam" id="PF04366">
    <property type="entry name" value="Ysc84"/>
    <property type="match status" value="1"/>
</dbReference>
<dbReference type="Proteomes" id="UP000006365">
    <property type="component" value="Chromosome"/>
</dbReference>
<dbReference type="CDD" id="cd11524">
    <property type="entry name" value="SYLF"/>
    <property type="match status" value="1"/>
</dbReference>
<name>A0A7U3YKV4_DESPD</name>
<feature type="domain" description="Ysc84 actin-binding" evidence="2">
    <location>
        <begin position="107"/>
        <end position="221"/>
    </location>
</feature>
<dbReference type="RefSeq" id="WP_015723795.1">
    <property type="nucleotide sequence ID" value="NC_014972.1"/>
</dbReference>
<protein>
    <recommendedName>
        <fullName evidence="2">Ysc84 actin-binding domain-containing protein</fullName>
    </recommendedName>
</protein>
<organism evidence="3 4">
    <name type="scientific">Desulfobulbus propionicus (strain ATCC 33891 / DSM 2032 / VKM B-1956 / 1pr3)</name>
    <dbReference type="NCBI Taxonomy" id="577650"/>
    <lineage>
        <taxon>Bacteria</taxon>
        <taxon>Pseudomonadati</taxon>
        <taxon>Thermodesulfobacteriota</taxon>
        <taxon>Desulfobulbia</taxon>
        <taxon>Desulfobulbales</taxon>
        <taxon>Desulfobulbaceae</taxon>
        <taxon>Desulfobulbus</taxon>
    </lineage>
</organism>
<reference evidence="3 4" key="1">
    <citation type="journal article" date="2011" name="Stand. Genomic Sci.">
        <title>Complete genome sequence of Desulfobulbus propionicus type strain (1pr3).</title>
        <authorList>
            <person name="Pagani I."/>
            <person name="Lapidus A."/>
            <person name="Nolan M."/>
            <person name="Lucas S."/>
            <person name="Hammon N."/>
            <person name="Deshpande S."/>
            <person name="Cheng J.F."/>
            <person name="Chertkov O."/>
            <person name="Davenport K."/>
            <person name="Tapia R."/>
            <person name="Han C."/>
            <person name="Goodwin L."/>
            <person name="Pitluck S."/>
            <person name="Liolios K."/>
            <person name="Mavromatis K."/>
            <person name="Ivanova N."/>
            <person name="Mikhailova N."/>
            <person name="Pati A."/>
            <person name="Chen A."/>
            <person name="Palaniappan K."/>
            <person name="Land M."/>
            <person name="Hauser L."/>
            <person name="Chang Y.J."/>
            <person name="Jeffries C.D."/>
            <person name="Detter J.C."/>
            <person name="Brambilla E."/>
            <person name="Kannan K.P."/>
            <person name="Djao O.D."/>
            <person name="Rohde M."/>
            <person name="Pukall R."/>
            <person name="Spring S."/>
            <person name="Goker M."/>
            <person name="Sikorski J."/>
            <person name="Woyke T."/>
            <person name="Bristow J."/>
            <person name="Eisen J.A."/>
            <person name="Markowitz V."/>
            <person name="Hugenholtz P."/>
            <person name="Kyrpides N.C."/>
            <person name="Klenk H.P."/>
        </authorList>
    </citation>
    <scope>NUCLEOTIDE SEQUENCE [LARGE SCALE GENOMIC DNA]</scope>
    <source>
        <strain evidence="4">ATCC 33891 / DSM 2032 / 1pr3</strain>
    </source>
</reference>
<keyword evidence="1" id="KW-0732">Signal</keyword>
<dbReference type="EMBL" id="CP002364">
    <property type="protein sequence ID" value="ADW17252.1"/>
    <property type="molecule type" value="Genomic_DNA"/>
</dbReference>
<evidence type="ECO:0000313" key="4">
    <source>
        <dbReference type="Proteomes" id="UP000006365"/>
    </source>
</evidence>
<feature type="chain" id="PRO_5030969811" description="Ysc84 actin-binding domain-containing protein" evidence="1">
    <location>
        <begin position="27"/>
        <end position="233"/>
    </location>
</feature>
<dbReference type="PANTHER" id="PTHR15629">
    <property type="entry name" value="SH3YL1 PROTEIN"/>
    <property type="match status" value="1"/>
</dbReference>
<gene>
    <name evidence="3" type="ordered locus">Despr_1080</name>
</gene>
<dbReference type="InterPro" id="IPR051702">
    <property type="entry name" value="SH3_domain_YSC84-like"/>
</dbReference>